<dbReference type="RefSeq" id="WP_224581163.1">
    <property type="nucleotide sequence ID" value="NZ_CP096256.1"/>
</dbReference>
<dbReference type="AlphaFoldDB" id="A0A8T5VWH0"/>
<protein>
    <submittedName>
        <fullName evidence="1">Uncharacterized protein</fullName>
    </submittedName>
</protein>
<evidence type="ECO:0000313" key="2">
    <source>
        <dbReference type="Proteomes" id="UP000551709"/>
    </source>
</evidence>
<evidence type="ECO:0000313" key="1">
    <source>
        <dbReference type="EMBL" id="UPT92183.1"/>
    </source>
</evidence>
<organism evidence="1 2">
    <name type="scientific">Bradyrhizobium barranii subsp. apii</name>
    <dbReference type="NCBI Taxonomy" id="2819348"/>
    <lineage>
        <taxon>Bacteria</taxon>
        <taxon>Pseudomonadati</taxon>
        <taxon>Pseudomonadota</taxon>
        <taxon>Alphaproteobacteria</taxon>
        <taxon>Hyphomicrobiales</taxon>
        <taxon>Nitrobacteraceae</taxon>
        <taxon>Bradyrhizobium</taxon>
        <taxon>Bradyrhizobium barranii</taxon>
    </lineage>
</organism>
<keyword evidence="1" id="KW-0614">Plasmid</keyword>
<sequence>MLLGLVSKDDIAQAERLLRASEKRAELLSPEAIRFISTSEHVSRHLAVQPELEWSPAVIGLCKSVELECVRLLLRPLAGQLAGADLAADRADKDYGRVAAFCAEPTRRPPELGAIVHLLRTLTNSKQRRQQSVLLQGFLKMVSNWSGSHWVLDEGGLAGFLNTLTINYRNPAAHTTELGQADYNRCRDLVLGADGGLWKLLVSTVRHRS</sequence>
<reference evidence="1" key="2">
    <citation type="submission" date="2022-04" db="EMBL/GenBank/DDBJ databases">
        <authorList>
            <person name="Bromfield E.S.P."/>
            <person name="Cloutier S."/>
        </authorList>
    </citation>
    <scope>NUCLEOTIDE SEQUENCE</scope>
    <source>
        <strain evidence="1">1S5</strain>
        <plasmid evidence="1">pBb1S5a</plasmid>
    </source>
</reference>
<gene>
    <name evidence="1" type="ORF">HAP41_0000048875</name>
</gene>
<geneLocation type="plasmid" evidence="1 2">
    <name>pBb1S5a</name>
</geneLocation>
<name>A0A8T5VWH0_9BRAD</name>
<dbReference type="EMBL" id="CP096256">
    <property type="protein sequence ID" value="UPT92183.1"/>
    <property type="molecule type" value="Genomic_DNA"/>
</dbReference>
<dbReference type="Proteomes" id="UP000551709">
    <property type="component" value="Plasmid pBb1S5a"/>
</dbReference>
<reference evidence="1" key="1">
    <citation type="journal article" date="2017" name="Syst. Appl. Microbiol.">
        <title>Soybeans inoculated with root zone soils of Canadian native legumes harbour diverse and novel Bradyrhizobium spp. that possess agricultural potential.</title>
        <authorList>
            <person name="Bromfield E.S.P."/>
            <person name="Cloutier S."/>
            <person name="Tambong J.T."/>
            <person name="Tran Thi T.V."/>
        </authorList>
    </citation>
    <scope>NUCLEOTIDE SEQUENCE</scope>
    <source>
        <strain evidence="1">1S5</strain>
    </source>
</reference>
<proteinExistence type="predicted"/>
<accession>A0A8T5VWH0</accession>